<dbReference type="RefSeq" id="WP_160484993.1">
    <property type="nucleotide sequence ID" value="NZ_WUBR01000001.1"/>
</dbReference>
<evidence type="ECO:0000313" key="4">
    <source>
        <dbReference type="EMBL" id="MWV27426.1"/>
    </source>
</evidence>
<sequence length="704" mass="78325">MQRRLLFAALMAVSSPNALAAQDVSRAQLDELARDVSRVESVREVKDVQRFYAQFAQFGLTAEMAALFTDDAEFVRGEEAIRGHRAIQEWLADHIGPRGLSNGALHTEFIEDPLVNLSPDGKSAKSRWMSMTMAGDGRGSATIEGGIYENEYVLQGGSWKLSRMHYYPQYEGSYADGWTNVNDAPLKQFPFHFTVDETGIPIPPPEGAAPATNATLATLEQRIGALNVEDEVRNLQNAYGYYVDRKMWDDVLDLFAPDARVEIFGVGTFQGANGVRQAMERMGPQGLQQGDFNEHPLFDTIVTVDAGQQTAHTRGLELGMKGTSDSAGWSFAVLRNKFVLHQGLWKIAEMRIFPLMEADYADGWGNGGTWRLQHGVLPAFTEPHPITGQPVEIAGFTISGANEHGEALDPPLAVQTGTGEAERYIDAKRKLQRSWAYDGVVNVSSAYGYYLDDFYWVELASIFAENGNKHSPFAGFYLGRDRIQAAATTMWGEPPEYRDSIAFHWRFQPVIDVSHDGRSANLRTRLFQPRTGLPLEKGETPNYLSSAGFNTGMYPNDQAVLEDGIWRLWSLTIDEHYMVTQNWREGWAGVAPVEPGQAAGQSPLVERLPPDILMTELGRRAEHFRGGTGVTYAWPDILPMWFHYKNPVSGRVPEYYWPDSVPGLGLPQSRLIANGYQMPPNGPDQDGIHIELTPPEANEMEGQD</sequence>
<feature type="chain" id="PRO_5033048567" evidence="2">
    <location>
        <begin position="21"/>
        <end position="704"/>
    </location>
</feature>
<dbReference type="InterPro" id="IPR032710">
    <property type="entry name" value="NTF2-like_dom_sf"/>
</dbReference>
<dbReference type="Proteomes" id="UP000461409">
    <property type="component" value="Unassembled WGS sequence"/>
</dbReference>
<evidence type="ECO:0000256" key="2">
    <source>
        <dbReference type="SAM" id="SignalP"/>
    </source>
</evidence>
<gene>
    <name evidence="4" type="ORF">GRF63_05860</name>
</gene>
<feature type="signal peptide" evidence="2">
    <location>
        <begin position="1"/>
        <end position="20"/>
    </location>
</feature>
<dbReference type="SUPFAM" id="SSF54427">
    <property type="entry name" value="NTF2-like"/>
    <property type="match status" value="3"/>
</dbReference>
<evidence type="ECO:0000259" key="3">
    <source>
        <dbReference type="Pfam" id="PF13577"/>
    </source>
</evidence>
<feature type="domain" description="SnoaL-like" evidence="3">
    <location>
        <begin position="38"/>
        <end position="165"/>
    </location>
</feature>
<accession>A0A844XBR3</accession>
<reference evidence="4 5" key="1">
    <citation type="submission" date="2019-12" db="EMBL/GenBank/DDBJ databases">
        <authorList>
            <person name="Lee S.D."/>
        </authorList>
    </citation>
    <scope>NUCLEOTIDE SEQUENCE [LARGE SCALE GENOMIC DNA]</scope>
    <source>
        <strain evidence="4 5">GH3-10</strain>
    </source>
</reference>
<comment type="caution">
    <text evidence="4">The sequence shown here is derived from an EMBL/GenBank/DDBJ whole genome shotgun (WGS) entry which is preliminary data.</text>
</comment>
<evidence type="ECO:0000256" key="1">
    <source>
        <dbReference type="SAM" id="MobiDB-lite"/>
    </source>
</evidence>
<feature type="domain" description="SnoaL-like" evidence="3">
    <location>
        <begin position="226"/>
        <end position="351"/>
    </location>
</feature>
<feature type="region of interest" description="Disordered" evidence="1">
    <location>
        <begin position="679"/>
        <end position="704"/>
    </location>
</feature>
<feature type="domain" description="SnoaL-like" evidence="3">
    <location>
        <begin position="433"/>
        <end position="571"/>
    </location>
</feature>
<dbReference type="AlphaFoldDB" id="A0A844XBR3"/>
<reference evidence="4 5" key="2">
    <citation type="submission" date="2020-02" db="EMBL/GenBank/DDBJ databases">
        <title>Erythrobacter dongmakensis sp. nov., isolated from a tidal mudflat.</title>
        <authorList>
            <person name="Kim I.S."/>
        </authorList>
    </citation>
    <scope>NUCLEOTIDE SEQUENCE [LARGE SCALE GENOMIC DNA]</scope>
    <source>
        <strain evidence="4 5">GH3-10</strain>
    </source>
</reference>
<dbReference type="Gene3D" id="3.10.450.50">
    <property type="match status" value="3"/>
</dbReference>
<evidence type="ECO:0000313" key="5">
    <source>
        <dbReference type="Proteomes" id="UP000461409"/>
    </source>
</evidence>
<dbReference type="EMBL" id="WUBR01000001">
    <property type="protein sequence ID" value="MWV27426.1"/>
    <property type="molecule type" value="Genomic_DNA"/>
</dbReference>
<name>A0A844XBR3_9SPHN</name>
<dbReference type="Pfam" id="PF13577">
    <property type="entry name" value="SnoaL_4"/>
    <property type="match status" value="3"/>
</dbReference>
<protein>
    <submittedName>
        <fullName evidence="4">Nuclear transport factor 2 family protein</fullName>
    </submittedName>
</protein>
<dbReference type="InterPro" id="IPR037401">
    <property type="entry name" value="SnoaL-like"/>
</dbReference>
<keyword evidence="2" id="KW-0732">Signal</keyword>
<keyword evidence="5" id="KW-1185">Reference proteome</keyword>
<proteinExistence type="predicted"/>
<organism evidence="4 5">
    <name type="scientific">Aurantiacibacter rhizosphaerae</name>
    <dbReference type="NCBI Taxonomy" id="2691582"/>
    <lineage>
        <taxon>Bacteria</taxon>
        <taxon>Pseudomonadati</taxon>
        <taxon>Pseudomonadota</taxon>
        <taxon>Alphaproteobacteria</taxon>
        <taxon>Sphingomonadales</taxon>
        <taxon>Erythrobacteraceae</taxon>
        <taxon>Aurantiacibacter</taxon>
    </lineage>
</organism>